<evidence type="ECO:0000313" key="2">
    <source>
        <dbReference type="EMBL" id="CDF36974.1"/>
    </source>
</evidence>
<dbReference type="Proteomes" id="UP000012073">
    <property type="component" value="Unassembled WGS sequence"/>
</dbReference>
<dbReference type="RefSeq" id="XP_005716793.1">
    <property type="nucleotide sequence ID" value="XM_005716736.1"/>
</dbReference>
<gene>
    <name evidence="2" type="ORF">CHC_T00004964001</name>
</gene>
<accession>R7QFZ4</accession>
<dbReference type="AlphaFoldDB" id="R7QFZ4"/>
<feature type="compositionally biased region" description="Low complexity" evidence="1">
    <location>
        <begin position="76"/>
        <end position="108"/>
    </location>
</feature>
<proteinExistence type="predicted"/>
<evidence type="ECO:0000256" key="1">
    <source>
        <dbReference type="SAM" id="MobiDB-lite"/>
    </source>
</evidence>
<sequence length="242" mass="25510">MSCPPRTSSFSSAASLCPSSTSRTGSTSSTSSTTPCPPAPGPGSTATPPRFFRSRCARPRLPSTSTPSWPSPPGWPSSSPTRAPSPRAPSCLWLPSSRMTTPSSSPARAARPAVCRSCPARSTVLCATAASFASITTAGGSALASAFIICVTFCSFWVCMPSCLCTALFCAWKSSQSSASRWRSLRRLMSAQSCLFSSWPFVWWRGFSSTICPSLFGTRPRMKLPSGMACTVPRVSFSAEAV</sequence>
<name>R7QFZ4_CHOCR</name>
<keyword evidence="3" id="KW-1185">Reference proteome</keyword>
<feature type="region of interest" description="Disordered" evidence="1">
    <location>
        <begin position="1"/>
        <end position="108"/>
    </location>
</feature>
<evidence type="ECO:0000313" key="3">
    <source>
        <dbReference type="Proteomes" id="UP000012073"/>
    </source>
</evidence>
<feature type="compositionally biased region" description="Low complexity" evidence="1">
    <location>
        <begin position="1"/>
        <end position="34"/>
    </location>
</feature>
<organism evidence="2 3">
    <name type="scientific">Chondrus crispus</name>
    <name type="common">Carrageen Irish moss</name>
    <name type="synonym">Polymorpha crispa</name>
    <dbReference type="NCBI Taxonomy" id="2769"/>
    <lineage>
        <taxon>Eukaryota</taxon>
        <taxon>Rhodophyta</taxon>
        <taxon>Florideophyceae</taxon>
        <taxon>Rhodymeniophycidae</taxon>
        <taxon>Gigartinales</taxon>
        <taxon>Gigartinaceae</taxon>
        <taxon>Chondrus</taxon>
    </lineage>
</organism>
<protein>
    <submittedName>
        <fullName evidence="2">Uncharacterized protein</fullName>
    </submittedName>
</protein>
<reference evidence="3" key="1">
    <citation type="journal article" date="2013" name="Proc. Natl. Acad. Sci. U.S.A.">
        <title>Genome structure and metabolic features in the red seaweed Chondrus crispus shed light on evolution of the Archaeplastida.</title>
        <authorList>
            <person name="Collen J."/>
            <person name="Porcel B."/>
            <person name="Carre W."/>
            <person name="Ball S.G."/>
            <person name="Chaparro C."/>
            <person name="Tonon T."/>
            <person name="Barbeyron T."/>
            <person name="Michel G."/>
            <person name="Noel B."/>
            <person name="Valentin K."/>
            <person name="Elias M."/>
            <person name="Artiguenave F."/>
            <person name="Arun A."/>
            <person name="Aury J.M."/>
            <person name="Barbosa-Neto J.F."/>
            <person name="Bothwell J.H."/>
            <person name="Bouget F.Y."/>
            <person name="Brillet L."/>
            <person name="Cabello-Hurtado F."/>
            <person name="Capella-Gutierrez S."/>
            <person name="Charrier B."/>
            <person name="Cladiere L."/>
            <person name="Cock J.M."/>
            <person name="Coelho S.M."/>
            <person name="Colleoni C."/>
            <person name="Czjzek M."/>
            <person name="Da Silva C."/>
            <person name="Delage L."/>
            <person name="Denoeud F."/>
            <person name="Deschamps P."/>
            <person name="Dittami S.M."/>
            <person name="Gabaldon T."/>
            <person name="Gachon C.M."/>
            <person name="Groisillier A."/>
            <person name="Herve C."/>
            <person name="Jabbari K."/>
            <person name="Katinka M."/>
            <person name="Kloareg B."/>
            <person name="Kowalczyk N."/>
            <person name="Labadie K."/>
            <person name="Leblanc C."/>
            <person name="Lopez P.J."/>
            <person name="McLachlan D.H."/>
            <person name="Meslet-Cladiere L."/>
            <person name="Moustafa A."/>
            <person name="Nehr Z."/>
            <person name="Nyvall Collen P."/>
            <person name="Panaud O."/>
            <person name="Partensky F."/>
            <person name="Poulain J."/>
            <person name="Rensing S.A."/>
            <person name="Rousvoal S."/>
            <person name="Samson G."/>
            <person name="Symeonidi A."/>
            <person name="Weissenbach J."/>
            <person name="Zambounis A."/>
            <person name="Wincker P."/>
            <person name="Boyen C."/>
        </authorList>
    </citation>
    <scope>NUCLEOTIDE SEQUENCE [LARGE SCALE GENOMIC DNA]</scope>
    <source>
        <strain evidence="3">cv. Stackhouse</strain>
    </source>
</reference>
<dbReference type="GeneID" id="17324504"/>
<dbReference type="EMBL" id="HG001808">
    <property type="protein sequence ID" value="CDF36974.1"/>
    <property type="molecule type" value="Genomic_DNA"/>
</dbReference>
<dbReference type="KEGG" id="ccp:CHC_T00004964001"/>
<dbReference type="Gramene" id="CDF36974">
    <property type="protein sequence ID" value="CDF36974"/>
    <property type="gene ID" value="CHC_T00004964001"/>
</dbReference>